<sequence length="317" mass="36279">MESRRSSTATMAPAGDEFLRSMAQIRDKLRKRFLRKPLYLEAAHSYEALAARQHQLEFPEAAAMSHNAAGDVYSDIKRLGPAADNYTKAARTYMKEELELKKLCMPSIEDNLINALECYHRAISTYGKIAENNKGSSGMVASLCYEAGTKLQRLERFGESTWFLEKAVRNWPESPALKVECLMALASSQVNLSEFESAENTFHDASALVLPHLQHNSFEETHQLIQISLVLLIAYLAPPQHNLTPAQKMIMERFQQETDDSLEIDVFLTLKAILECCRERCFEKMSQHYDTLINFCEETQRIIFDELIRNVCPYHRC</sequence>
<dbReference type="PANTHER" id="PTHR16797">
    <property type="entry name" value="FACTOR VIII-ASSOCIATED GENE 1"/>
    <property type="match status" value="1"/>
</dbReference>
<dbReference type="InterPro" id="IPR011990">
    <property type="entry name" value="TPR-like_helical_dom_sf"/>
</dbReference>
<dbReference type="Gene3D" id="1.25.40.10">
    <property type="entry name" value="Tetratricopeptide repeat domain"/>
    <property type="match status" value="1"/>
</dbReference>
<protein>
    <submittedName>
        <fullName evidence="2">Factor VIII intron 22 protein</fullName>
    </submittedName>
</protein>
<dbReference type="Proteomes" id="UP000694867">
    <property type="component" value="Unplaced"/>
</dbReference>
<accession>A0AAJ6QZ03</accession>
<dbReference type="GeneID" id="100899942"/>
<reference evidence="2" key="1">
    <citation type="submission" date="2025-08" db="UniProtKB">
        <authorList>
            <consortium name="RefSeq"/>
        </authorList>
    </citation>
    <scope>IDENTIFICATION</scope>
</reference>
<dbReference type="KEGG" id="goe:100899942"/>
<proteinExistence type="predicted"/>
<organism evidence="1 2">
    <name type="scientific">Galendromus occidentalis</name>
    <name type="common">western predatory mite</name>
    <dbReference type="NCBI Taxonomy" id="34638"/>
    <lineage>
        <taxon>Eukaryota</taxon>
        <taxon>Metazoa</taxon>
        <taxon>Ecdysozoa</taxon>
        <taxon>Arthropoda</taxon>
        <taxon>Chelicerata</taxon>
        <taxon>Arachnida</taxon>
        <taxon>Acari</taxon>
        <taxon>Parasitiformes</taxon>
        <taxon>Mesostigmata</taxon>
        <taxon>Gamasina</taxon>
        <taxon>Phytoseioidea</taxon>
        <taxon>Phytoseiidae</taxon>
        <taxon>Typhlodrominae</taxon>
        <taxon>Galendromus</taxon>
    </lineage>
</organism>
<dbReference type="GO" id="GO:0005769">
    <property type="term" value="C:early endosome"/>
    <property type="evidence" value="ECO:0007669"/>
    <property type="project" value="TreeGrafter"/>
</dbReference>
<dbReference type="AlphaFoldDB" id="A0AAJ6QZ03"/>
<dbReference type="PANTHER" id="PTHR16797:SF4">
    <property type="entry name" value="40-KDA HUNTINGTIN-ASSOCIATED PROTEIN"/>
    <property type="match status" value="1"/>
</dbReference>
<evidence type="ECO:0000313" key="2">
    <source>
        <dbReference type="RefSeq" id="XP_003748478.1"/>
    </source>
</evidence>
<evidence type="ECO:0000313" key="1">
    <source>
        <dbReference type="Proteomes" id="UP000694867"/>
    </source>
</evidence>
<dbReference type="GO" id="GO:0099518">
    <property type="term" value="P:vesicle cytoskeletal trafficking"/>
    <property type="evidence" value="ECO:0007669"/>
    <property type="project" value="TreeGrafter"/>
</dbReference>
<keyword evidence="1" id="KW-1185">Reference proteome</keyword>
<dbReference type="SUPFAM" id="SSF48452">
    <property type="entry name" value="TPR-like"/>
    <property type="match status" value="1"/>
</dbReference>
<dbReference type="RefSeq" id="XP_003748478.1">
    <property type="nucleotide sequence ID" value="XM_003748430.1"/>
</dbReference>
<dbReference type="InterPro" id="IPR039494">
    <property type="entry name" value="F8A"/>
</dbReference>
<name>A0AAJ6QZ03_9ACAR</name>
<gene>
    <name evidence="2" type="primary">LOC100899942</name>
</gene>